<dbReference type="Proteomes" id="UP000614610">
    <property type="component" value="Unassembled WGS sequence"/>
</dbReference>
<protein>
    <submittedName>
        <fullName evidence="2">Uncharacterized protein</fullName>
    </submittedName>
</protein>
<feature type="compositionally biased region" description="Pro residues" evidence="1">
    <location>
        <begin position="48"/>
        <end position="61"/>
    </location>
</feature>
<feature type="region of interest" description="Disordered" evidence="1">
    <location>
        <begin position="848"/>
        <end position="1023"/>
    </location>
</feature>
<feature type="compositionally biased region" description="Low complexity" evidence="1">
    <location>
        <begin position="494"/>
        <end position="511"/>
    </location>
</feature>
<feature type="compositionally biased region" description="Polar residues" evidence="1">
    <location>
        <begin position="419"/>
        <end position="432"/>
    </location>
</feature>
<feature type="compositionally biased region" description="Low complexity" evidence="1">
    <location>
        <begin position="108"/>
        <end position="134"/>
    </location>
</feature>
<evidence type="ECO:0000256" key="1">
    <source>
        <dbReference type="SAM" id="MobiDB-lite"/>
    </source>
</evidence>
<feature type="region of interest" description="Disordered" evidence="1">
    <location>
        <begin position="406"/>
        <end position="471"/>
    </location>
</feature>
<dbReference type="OrthoDB" id="5379999at2759"/>
<reference evidence="2" key="1">
    <citation type="submission" date="2019-06" db="EMBL/GenBank/DDBJ databases">
        <authorList>
            <person name="Palmer J.M."/>
        </authorList>
    </citation>
    <scope>NUCLEOTIDE SEQUENCE</scope>
    <source>
        <strain evidence="2">TWF679</strain>
    </source>
</reference>
<feature type="compositionally biased region" description="Polar residues" evidence="1">
    <location>
        <begin position="871"/>
        <end position="883"/>
    </location>
</feature>
<accession>A0A8H8VJZ9</accession>
<feature type="compositionally biased region" description="Polar residues" evidence="1">
    <location>
        <begin position="967"/>
        <end position="983"/>
    </location>
</feature>
<feature type="region of interest" description="Disordered" evidence="1">
    <location>
        <begin position="491"/>
        <end position="543"/>
    </location>
</feature>
<feature type="region of interest" description="Disordered" evidence="1">
    <location>
        <begin position="687"/>
        <end position="707"/>
    </location>
</feature>
<dbReference type="EMBL" id="WIWT01000006">
    <property type="protein sequence ID" value="KAF3220765.1"/>
    <property type="molecule type" value="Genomic_DNA"/>
</dbReference>
<proteinExistence type="predicted"/>
<feature type="region of interest" description="Disordered" evidence="1">
    <location>
        <begin position="298"/>
        <end position="329"/>
    </location>
</feature>
<feature type="compositionally biased region" description="Basic and acidic residues" evidence="1">
    <location>
        <begin position="1"/>
        <end position="11"/>
    </location>
</feature>
<feature type="compositionally biased region" description="Low complexity" evidence="1">
    <location>
        <begin position="453"/>
        <end position="471"/>
    </location>
</feature>
<feature type="compositionally biased region" description="Polar residues" evidence="1">
    <location>
        <begin position="848"/>
        <end position="858"/>
    </location>
</feature>
<comment type="caution">
    <text evidence="2">The sequence shown here is derived from an EMBL/GenBank/DDBJ whole genome shotgun (WGS) entry which is preliminary data.</text>
</comment>
<gene>
    <name evidence="2" type="ORF">TWF679_008958</name>
</gene>
<feature type="compositionally biased region" description="Polar residues" evidence="1">
    <location>
        <begin position="354"/>
        <end position="380"/>
    </location>
</feature>
<feature type="region of interest" description="Disordered" evidence="1">
    <location>
        <begin position="342"/>
        <end position="380"/>
    </location>
</feature>
<feature type="compositionally biased region" description="Basic residues" evidence="1">
    <location>
        <begin position="436"/>
        <end position="447"/>
    </location>
</feature>
<name>A0A8H8VJZ9_ORBOL</name>
<feature type="compositionally biased region" description="Acidic residues" evidence="1">
    <location>
        <begin position="1007"/>
        <end position="1023"/>
    </location>
</feature>
<sequence>MEGDNNEKIMPEGEAGESQACGSGPSRQSESPYKWNEGGQHNYFQQPLQPPQRPPNFPTPLPYLHSAHSPSPSPSPAPHHHHQEPHHPEFPAYPDRLLSVQPAQGVYSQIHHPVHSQQPQSAHSAQYSSSSSHPNHPDPLYSVNSEQPQIAQSAQYSPPDPHYPESAFPIYPEPHGSVQSAQFLPPQAHHPISPGQFRFVQPGKLVPPHSQSSDHVHTLAFCLPDQVHAAKSDYSGYPPYRTPGNQPQYVVGRAFDQTKQPAASGIHHQNFIAASGLHQQDSVAGRDFHQEHQVLHPVLYSGPNSPAPLPQYQQRSHPPNFYHPDNHSAPAIDQQENIRAPDYHRPSQFPIPAANQSQNNPTTTPYQSGSSSSQPFYQTGNSAVSLNQHTVPIAAFNPGQNFPGTLVYHSNESRGFPKGSTTPQQYYHSGPSTRLKPTKKMPPKRRVSTKDLPPVVASSAAQAQQPVPDPQASIASLAEAFPTSFSNRFQEGQLTRPSSTTPALLSSPGSSSKKKKKGKGRADTPCGPTILGQISGNKAGNPVLTSDDIGDTVKSVRVVAADVPPSSAHEGLLVAGNSDLGTSGPMYQARIEYLQHKYEDEAQKLRAAKGKKAVRESDGPSPAAVLAPEPFITGQSPMLTAAFPLGGWEIDASRLANLQPPDPTANLVARATYPYVREGVLEEDSLGLGGLQPAASRPPVAPMPSEPAVTADQMALPSSGLVDWDDEFSKSFGLAANEEEWQGEDPTEEEWEKIIAGAMKRKGQEEPTNASLAEAAVCPPPMGESERASVEEPLGLPYPALDIEPAADPTDLAMWVYQMSLEHPGDPEELTLEELGAELDAYWGDITQITSQPEQTRSLARDGDAELPDQLMSSPLTSLSVMSTPPLFQEQEEGLPGNPDPAANGDPRSTSRRLNKRGAQASPEGASPRPRTRSRITQQHGPENLPIASASATRRRSARISGASLPPESQTPRDPSPSISITSESRRNPRTNTTFILRYHDVRSESQEDGEAEREDDDEVDMI</sequence>
<feature type="region of interest" description="Disordered" evidence="1">
    <location>
        <begin position="1"/>
        <end position="198"/>
    </location>
</feature>
<dbReference type="AlphaFoldDB" id="A0A8H8VJZ9"/>
<feature type="compositionally biased region" description="Polar residues" evidence="1">
    <location>
        <begin position="142"/>
        <end position="156"/>
    </location>
</feature>
<evidence type="ECO:0000313" key="3">
    <source>
        <dbReference type="Proteomes" id="UP000614610"/>
    </source>
</evidence>
<evidence type="ECO:0000313" key="2">
    <source>
        <dbReference type="EMBL" id="KAF3220765.1"/>
    </source>
</evidence>
<organism evidence="2 3">
    <name type="scientific">Orbilia oligospora</name>
    <name type="common">Nematode-trapping fungus</name>
    <name type="synonym">Arthrobotrys oligospora</name>
    <dbReference type="NCBI Taxonomy" id="2813651"/>
    <lineage>
        <taxon>Eukaryota</taxon>
        <taxon>Fungi</taxon>
        <taxon>Dikarya</taxon>
        <taxon>Ascomycota</taxon>
        <taxon>Pezizomycotina</taxon>
        <taxon>Orbiliomycetes</taxon>
        <taxon>Orbiliales</taxon>
        <taxon>Orbiliaceae</taxon>
        <taxon>Orbilia</taxon>
    </lineage>
</organism>